<dbReference type="Proteomes" id="UP001500540">
    <property type="component" value="Unassembled WGS sequence"/>
</dbReference>
<dbReference type="PROSITE" id="PS50995">
    <property type="entry name" value="HTH_MARR_2"/>
    <property type="match status" value="1"/>
</dbReference>
<gene>
    <name evidence="2" type="ORF">GCM10022240_06410</name>
</gene>
<dbReference type="InterPro" id="IPR039422">
    <property type="entry name" value="MarR/SlyA-like"/>
</dbReference>
<reference evidence="3" key="1">
    <citation type="journal article" date="2019" name="Int. J. Syst. Evol. Microbiol.">
        <title>The Global Catalogue of Microorganisms (GCM) 10K type strain sequencing project: providing services to taxonomists for standard genome sequencing and annotation.</title>
        <authorList>
            <consortium name="The Broad Institute Genomics Platform"/>
            <consortium name="The Broad Institute Genome Sequencing Center for Infectious Disease"/>
            <person name="Wu L."/>
            <person name="Ma J."/>
        </authorList>
    </citation>
    <scope>NUCLEOTIDE SEQUENCE [LARGE SCALE GENOMIC DNA]</scope>
    <source>
        <strain evidence="3">JCM 16950</strain>
    </source>
</reference>
<evidence type="ECO:0000313" key="2">
    <source>
        <dbReference type="EMBL" id="GAA3756306.1"/>
    </source>
</evidence>
<dbReference type="SUPFAM" id="SSF46785">
    <property type="entry name" value="Winged helix' DNA-binding domain"/>
    <property type="match status" value="1"/>
</dbReference>
<dbReference type="Pfam" id="PF12802">
    <property type="entry name" value="MarR_2"/>
    <property type="match status" value="1"/>
</dbReference>
<accession>A0ABP7G5B9</accession>
<protein>
    <submittedName>
        <fullName evidence="2">MarR family winged helix-turn-helix transcriptional regulator</fullName>
    </submittedName>
</protein>
<dbReference type="PANTHER" id="PTHR33164">
    <property type="entry name" value="TRANSCRIPTIONAL REGULATOR, MARR FAMILY"/>
    <property type="match status" value="1"/>
</dbReference>
<dbReference type="InterPro" id="IPR036388">
    <property type="entry name" value="WH-like_DNA-bd_sf"/>
</dbReference>
<evidence type="ECO:0000259" key="1">
    <source>
        <dbReference type="PROSITE" id="PS50995"/>
    </source>
</evidence>
<dbReference type="SMART" id="SM00347">
    <property type="entry name" value="HTH_MARR"/>
    <property type="match status" value="1"/>
</dbReference>
<dbReference type="PANTHER" id="PTHR33164:SF43">
    <property type="entry name" value="HTH-TYPE TRANSCRIPTIONAL REPRESSOR YETL"/>
    <property type="match status" value="1"/>
</dbReference>
<dbReference type="EMBL" id="BAABAF010000002">
    <property type="protein sequence ID" value="GAA3756306.1"/>
    <property type="molecule type" value="Genomic_DNA"/>
</dbReference>
<comment type="caution">
    <text evidence="2">The sequence shown here is derived from an EMBL/GenBank/DDBJ whole genome shotgun (WGS) entry which is preliminary data.</text>
</comment>
<sequence length="157" mass="17000">MSTSTPAAAPAETALPPATMLYLIKQVELAVRSRLDELTAAHGITTIQYTALTVLRRHPGLIAAQLARMSFVRAQSMTQLLGALESRGLVRRVPDPASRRQMRILLTDAANELLDRMYVKAVEIEQEMTAGLSPAEVTQLGTMLQSCRAALADSAAR</sequence>
<proteinExistence type="predicted"/>
<name>A0ABP7G5B9_9MICO</name>
<dbReference type="InterPro" id="IPR000835">
    <property type="entry name" value="HTH_MarR-typ"/>
</dbReference>
<organism evidence="2 3">
    <name type="scientific">Microbacterium kribbense</name>
    <dbReference type="NCBI Taxonomy" id="433645"/>
    <lineage>
        <taxon>Bacteria</taxon>
        <taxon>Bacillati</taxon>
        <taxon>Actinomycetota</taxon>
        <taxon>Actinomycetes</taxon>
        <taxon>Micrococcales</taxon>
        <taxon>Microbacteriaceae</taxon>
        <taxon>Microbacterium</taxon>
    </lineage>
</organism>
<feature type="domain" description="HTH marR-type" evidence="1">
    <location>
        <begin position="17"/>
        <end position="149"/>
    </location>
</feature>
<evidence type="ECO:0000313" key="3">
    <source>
        <dbReference type="Proteomes" id="UP001500540"/>
    </source>
</evidence>
<dbReference type="InterPro" id="IPR036390">
    <property type="entry name" value="WH_DNA-bd_sf"/>
</dbReference>
<keyword evidence="3" id="KW-1185">Reference proteome</keyword>
<dbReference type="Gene3D" id="1.10.10.10">
    <property type="entry name" value="Winged helix-like DNA-binding domain superfamily/Winged helix DNA-binding domain"/>
    <property type="match status" value="1"/>
</dbReference>
<dbReference type="RefSeq" id="WP_344780462.1">
    <property type="nucleotide sequence ID" value="NZ_BAABAF010000002.1"/>
</dbReference>